<gene>
    <name evidence="1" type="ORF">GCM10023147_13010</name>
</gene>
<evidence type="ECO:0000313" key="1">
    <source>
        <dbReference type="EMBL" id="GAA4387940.1"/>
    </source>
</evidence>
<sequence length="70" mass="7379">MAGAACAAPALAVRAAASPRVAAAARAAVENVRIEVRPSVRESVLSVRARRYPALGERSKAFVQVHELVR</sequence>
<protein>
    <submittedName>
        <fullName evidence="1">Uncharacterized protein</fullName>
    </submittedName>
</protein>
<comment type="caution">
    <text evidence="1">The sequence shown here is derived from an EMBL/GenBank/DDBJ whole genome shotgun (WGS) entry which is preliminary data.</text>
</comment>
<dbReference type="EMBL" id="BAABFR010000014">
    <property type="protein sequence ID" value="GAA4387940.1"/>
    <property type="molecule type" value="Genomic_DNA"/>
</dbReference>
<keyword evidence="2" id="KW-1185">Reference proteome</keyword>
<accession>A0ABP8JAU2</accession>
<reference evidence="2" key="1">
    <citation type="journal article" date="2019" name="Int. J. Syst. Evol. Microbiol.">
        <title>The Global Catalogue of Microorganisms (GCM) 10K type strain sequencing project: providing services to taxonomists for standard genome sequencing and annotation.</title>
        <authorList>
            <consortium name="The Broad Institute Genomics Platform"/>
            <consortium name="The Broad Institute Genome Sequencing Center for Infectious Disease"/>
            <person name="Wu L."/>
            <person name="Ma J."/>
        </authorList>
    </citation>
    <scope>NUCLEOTIDE SEQUENCE [LARGE SCALE GENOMIC DNA]</scope>
    <source>
        <strain evidence="2">JCM 17688</strain>
    </source>
</reference>
<name>A0ABP8JAU2_9ACTN</name>
<dbReference type="Proteomes" id="UP001500635">
    <property type="component" value="Unassembled WGS sequence"/>
</dbReference>
<organism evidence="1 2">
    <name type="scientific">Tsukamurella soli</name>
    <dbReference type="NCBI Taxonomy" id="644556"/>
    <lineage>
        <taxon>Bacteria</taxon>
        <taxon>Bacillati</taxon>
        <taxon>Actinomycetota</taxon>
        <taxon>Actinomycetes</taxon>
        <taxon>Mycobacteriales</taxon>
        <taxon>Tsukamurellaceae</taxon>
        <taxon>Tsukamurella</taxon>
    </lineage>
</organism>
<evidence type="ECO:0000313" key="2">
    <source>
        <dbReference type="Proteomes" id="UP001500635"/>
    </source>
</evidence>
<proteinExistence type="predicted"/>